<reference evidence="3 4" key="1">
    <citation type="journal article" date="2016" name="Nat. Commun.">
        <title>Thousands of microbial genomes shed light on interconnected biogeochemical processes in an aquifer system.</title>
        <authorList>
            <person name="Anantharaman K."/>
            <person name="Brown C.T."/>
            <person name="Hug L.A."/>
            <person name="Sharon I."/>
            <person name="Castelle C.J."/>
            <person name="Probst A.J."/>
            <person name="Thomas B.C."/>
            <person name="Singh A."/>
            <person name="Wilkins M.J."/>
            <person name="Karaoz U."/>
            <person name="Brodie E.L."/>
            <person name="Williams K.H."/>
            <person name="Hubbard S.S."/>
            <person name="Banfield J.F."/>
        </authorList>
    </citation>
    <scope>NUCLEOTIDE SEQUENCE [LARGE SCALE GENOMIC DNA]</scope>
</reference>
<protein>
    <recommendedName>
        <fullName evidence="5">Outer membrane protein assembly factor BamC</fullName>
    </recommendedName>
</protein>
<dbReference type="AlphaFoldDB" id="A0A1F6T452"/>
<evidence type="ECO:0000313" key="3">
    <source>
        <dbReference type="EMBL" id="OGI39856.1"/>
    </source>
</evidence>
<dbReference type="InterPro" id="IPR010653">
    <property type="entry name" value="NlpB/DapX"/>
</dbReference>
<dbReference type="EMBL" id="MFSQ01000077">
    <property type="protein sequence ID" value="OGI39856.1"/>
    <property type="molecule type" value="Genomic_DNA"/>
</dbReference>
<dbReference type="Gene3D" id="3.30.310.170">
    <property type="entry name" value="Outer membrane protein assembly factor BamC"/>
    <property type="match status" value="1"/>
</dbReference>
<keyword evidence="2" id="KW-0732">Signal</keyword>
<organism evidence="3 4">
    <name type="scientific">Candidatus Muproteobacteria bacterium RBG_16_62_13</name>
    <dbReference type="NCBI Taxonomy" id="1817756"/>
    <lineage>
        <taxon>Bacteria</taxon>
        <taxon>Pseudomonadati</taxon>
        <taxon>Pseudomonadota</taxon>
        <taxon>Candidatus Muproteobacteria</taxon>
    </lineage>
</organism>
<name>A0A1F6T452_9PROT</name>
<dbReference type="Proteomes" id="UP000178379">
    <property type="component" value="Unassembled WGS sequence"/>
</dbReference>
<dbReference type="STRING" id="1817756.A2140_01270"/>
<evidence type="ECO:0000256" key="2">
    <source>
        <dbReference type="SAM" id="SignalP"/>
    </source>
</evidence>
<dbReference type="InterPro" id="IPR042268">
    <property type="entry name" value="BamC_C"/>
</dbReference>
<evidence type="ECO:0008006" key="5">
    <source>
        <dbReference type="Google" id="ProtNLM"/>
    </source>
</evidence>
<feature type="chain" id="PRO_5009526553" description="Outer membrane protein assembly factor BamC" evidence="2">
    <location>
        <begin position="19"/>
        <end position="362"/>
    </location>
</feature>
<feature type="signal peptide" evidence="2">
    <location>
        <begin position="1"/>
        <end position="18"/>
    </location>
</feature>
<comment type="caution">
    <text evidence="3">The sequence shown here is derived from an EMBL/GenBank/DDBJ whole genome shotgun (WGS) entry which is preliminary data.</text>
</comment>
<gene>
    <name evidence="3" type="ORF">A2140_01270</name>
</gene>
<accession>A0A1F6T452</accession>
<sequence>MSGSMIFRIALASLLAMAVAGCSTIREGRKIDYKSSQTLPSLEVPPDLQNISSADRSAAVPAGGTTFSTLTSGREDTKPNSTATVLPVFSDMRLERDHNTRWLVVKGDPETLWLRVREFLSAQGLIIARENPRTGIIETDWAENRAKVGSGAQTVLARWLGSLYSTGTRDRFRVVIERGSEAGTVNIIISHQGMEEVVAVAGRSGAVGDVDQTKWQRRESEPALELEVLRLLMVHLGARDAVAKKAVAQAAPKPAEHARLTKSGQGTSLNLEEDLDRAWRRVGISLDRGGFTVEDRDRSKWTYYIRYVDPDRKTKKAKDDELRVTLREAGKGTTVEILDREGAPAVASTRDRILALLHEQLK</sequence>
<evidence type="ECO:0000256" key="1">
    <source>
        <dbReference type="SAM" id="MobiDB-lite"/>
    </source>
</evidence>
<evidence type="ECO:0000313" key="4">
    <source>
        <dbReference type="Proteomes" id="UP000178379"/>
    </source>
</evidence>
<proteinExistence type="predicted"/>
<feature type="region of interest" description="Disordered" evidence="1">
    <location>
        <begin position="53"/>
        <end position="82"/>
    </location>
</feature>
<dbReference type="Pfam" id="PF06804">
    <property type="entry name" value="Lipoprotein_18"/>
    <property type="match status" value="1"/>
</dbReference>